<keyword evidence="2" id="KW-1015">Disulfide bond</keyword>
<evidence type="ECO:0000256" key="1">
    <source>
        <dbReference type="ARBA" id="ARBA00022729"/>
    </source>
</evidence>
<evidence type="ECO:0000313" key="7">
    <source>
        <dbReference type="Proteomes" id="UP001460270"/>
    </source>
</evidence>
<dbReference type="PANTHER" id="PTHR14002">
    <property type="entry name" value="ENDOGLIN/TGF-BETA RECEPTOR TYPE III"/>
    <property type="match status" value="1"/>
</dbReference>
<dbReference type="Pfam" id="PF00100">
    <property type="entry name" value="Zona_pellucida"/>
    <property type="match status" value="1"/>
</dbReference>
<keyword evidence="4" id="KW-0472">Membrane</keyword>
<evidence type="ECO:0000256" key="3">
    <source>
        <dbReference type="SAM" id="MobiDB-lite"/>
    </source>
</evidence>
<dbReference type="InterPro" id="IPR055356">
    <property type="entry name" value="ZP-N"/>
</dbReference>
<evidence type="ECO:0000256" key="4">
    <source>
        <dbReference type="SAM" id="Phobius"/>
    </source>
</evidence>
<gene>
    <name evidence="6" type="ORF">WMY93_000585</name>
</gene>
<feature type="domain" description="ZP" evidence="5">
    <location>
        <begin position="455"/>
        <end position="707"/>
    </location>
</feature>
<dbReference type="Pfam" id="PF23344">
    <property type="entry name" value="ZP-N"/>
    <property type="match status" value="1"/>
</dbReference>
<accession>A0AAW0Q2G8</accession>
<keyword evidence="4" id="KW-1133">Transmembrane helix</keyword>
<dbReference type="AlphaFoldDB" id="A0AAW0Q2G8"/>
<keyword evidence="7" id="KW-1185">Reference proteome</keyword>
<feature type="compositionally biased region" description="Low complexity" evidence="3">
    <location>
        <begin position="131"/>
        <end position="145"/>
    </location>
</feature>
<sequence length="786" mass="88261">MTAQEKSQQLTAVEAFMLFSDWFPPLSARVPQNCRRSYKLMSFDPDGDVVRCRYGRRAASECVDCRSQNGFYVNEGACTLNYLANGVQGVREFELVVEDFPHRYVQLQYSDGTWGYRFPWSSRKKRDMTMPPTTTTTAGPTTTATTTIAPTTTAAPTTTTAAAPITTTTAAPTTTTAAPTTTTTASPTTTTTVAPTTTTTAAPHNYHCFPHHYNCCPHNYHCFPPLIPLLPPPLQLLPQPQLPLLPPTTTTAAPTTQLLPHHYHCFPHHNYHCFPHNYHCSPPLQLLPPTTTTAAPTLPLLPRPHYHCFPHNYHCYPHNYHLDPPAPSCVEGLYLPRYVHPTPIDGAIIKAAAGLEVEIRVKAQARYSRPDNIIMSGPLNITKHRNTADEFTLRWTPTYEDIGNYFPICFVVEFKYGSRVYQTEMRCVLVKVTRNIESCTLFKPVSPLFMNTVVTCHESLMIVEVEKATLPRINYDHLQLSDPSNSVCSPRTHSNSTHIVAIVPLNACGTQIEEKGENLLFKNEITTVDDPSAIITRRHQLEMKFYCEYAKRGNVTFAFNSHRDIWTVWDVGFGKLTYEFEFYPDQRFASRIDPRFYPLEYDVGDRIYMEIEANTTATNTVLFVESCTAAPTTLPTILVHTSSSRMGDCRKDPTLIIYSRGNSREYKFSIEAFKFIGLHDQVYISCSVMMCEAGKSNTRCSQGCLPNGSRRSRREATIESGIHYVSQGPLRMKRSVEAQNSGMNLNLNLVFITGCALAAVGMICGVLFYKARKSSVKYHPLSSNEN</sequence>
<keyword evidence="1" id="KW-0732">Signal</keyword>
<feature type="region of interest" description="Disordered" evidence="3">
    <location>
        <begin position="125"/>
        <end position="145"/>
    </location>
</feature>
<evidence type="ECO:0000313" key="6">
    <source>
        <dbReference type="EMBL" id="KAK7944857.1"/>
    </source>
</evidence>
<dbReference type="Gene3D" id="2.60.40.4100">
    <property type="entry name" value="Zona pellucida, ZP-C domain"/>
    <property type="match status" value="1"/>
</dbReference>
<comment type="caution">
    <text evidence="6">The sequence shown here is derived from an EMBL/GenBank/DDBJ whole genome shotgun (WGS) entry which is preliminary data.</text>
</comment>
<feature type="transmembrane region" description="Helical" evidence="4">
    <location>
        <begin position="749"/>
        <end position="769"/>
    </location>
</feature>
<dbReference type="EMBL" id="JBBPFD010000001">
    <property type="protein sequence ID" value="KAK7944857.1"/>
    <property type="molecule type" value="Genomic_DNA"/>
</dbReference>
<dbReference type="InterPro" id="IPR001507">
    <property type="entry name" value="ZP_dom"/>
</dbReference>
<reference evidence="7" key="1">
    <citation type="submission" date="2024-04" db="EMBL/GenBank/DDBJ databases">
        <title>Salinicola lusitanus LLJ914,a marine bacterium isolated from the Okinawa Trough.</title>
        <authorList>
            <person name="Li J."/>
        </authorList>
    </citation>
    <scope>NUCLEOTIDE SEQUENCE [LARGE SCALE GENOMIC DNA]</scope>
</reference>
<dbReference type="Proteomes" id="UP001460270">
    <property type="component" value="Unassembled WGS sequence"/>
</dbReference>
<evidence type="ECO:0000256" key="2">
    <source>
        <dbReference type="ARBA" id="ARBA00023157"/>
    </source>
</evidence>
<organism evidence="6 7">
    <name type="scientific">Mugilogobius chulae</name>
    <name type="common">yellowstripe goby</name>
    <dbReference type="NCBI Taxonomy" id="88201"/>
    <lineage>
        <taxon>Eukaryota</taxon>
        <taxon>Metazoa</taxon>
        <taxon>Chordata</taxon>
        <taxon>Craniata</taxon>
        <taxon>Vertebrata</taxon>
        <taxon>Euteleostomi</taxon>
        <taxon>Actinopterygii</taxon>
        <taxon>Neopterygii</taxon>
        <taxon>Teleostei</taxon>
        <taxon>Neoteleostei</taxon>
        <taxon>Acanthomorphata</taxon>
        <taxon>Gobiaria</taxon>
        <taxon>Gobiiformes</taxon>
        <taxon>Gobioidei</taxon>
        <taxon>Gobiidae</taxon>
        <taxon>Gobionellinae</taxon>
        <taxon>Mugilogobius</taxon>
    </lineage>
</organism>
<protein>
    <recommendedName>
        <fullName evidence="5">ZP domain-containing protein</fullName>
    </recommendedName>
</protein>
<dbReference type="PROSITE" id="PS51034">
    <property type="entry name" value="ZP_2"/>
    <property type="match status" value="1"/>
</dbReference>
<keyword evidence="4" id="KW-0812">Transmembrane</keyword>
<dbReference type="SMART" id="SM00241">
    <property type="entry name" value="ZP"/>
    <property type="match status" value="1"/>
</dbReference>
<feature type="region of interest" description="Disordered" evidence="3">
    <location>
        <begin position="172"/>
        <end position="193"/>
    </location>
</feature>
<proteinExistence type="predicted"/>
<dbReference type="InterPro" id="IPR055355">
    <property type="entry name" value="ZP-C"/>
</dbReference>
<name>A0AAW0Q2G8_9GOBI</name>
<dbReference type="Gene3D" id="2.60.40.3210">
    <property type="entry name" value="Zona pellucida, ZP-N domain"/>
    <property type="match status" value="1"/>
</dbReference>
<dbReference type="InterPro" id="IPR042235">
    <property type="entry name" value="ZP-C_dom"/>
</dbReference>
<dbReference type="PANTHER" id="PTHR14002:SF59">
    <property type="entry name" value="CUB AND ZONA PELLUCIDA-LIKE DOMAIN-CONTAINING PROTEIN 1-RELATED"/>
    <property type="match status" value="1"/>
</dbReference>
<evidence type="ECO:0000259" key="5">
    <source>
        <dbReference type="PROSITE" id="PS51034"/>
    </source>
</evidence>